<reference evidence="2 4" key="1">
    <citation type="journal article" date="2014" name="BMC Genomics">
        <title>Genome sequence of Anopheles sinensis provides insight into genetics basis of mosquito competence for malaria parasites.</title>
        <authorList>
            <person name="Zhou D."/>
            <person name="Zhang D."/>
            <person name="Ding G."/>
            <person name="Shi L."/>
            <person name="Hou Q."/>
            <person name="Ye Y."/>
            <person name="Xu Y."/>
            <person name="Zhou H."/>
            <person name="Xiong C."/>
            <person name="Li S."/>
            <person name="Yu J."/>
            <person name="Hong S."/>
            <person name="Yu X."/>
            <person name="Zou P."/>
            <person name="Chen C."/>
            <person name="Chang X."/>
            <person name="Wang W."/>
            <person name="Lv Y."/>
            <person name="Sun Y."/>
            <person name="Ma L."/>
            <person name="Shen B."/>
            <person name="Zhu C."/>
        </authorList>
    </citation>
    <scope>NUCLEOTIDE SEQUENCE [LARGE SCALE GENOMIC DNA]</scope>
</reference>
<evidence type="ECO:0000256" key="1">
    <source>
        <dbReference type="SAM" id="MobiDB-lite"/>
    </source>
</evidence>
<protein>
    <submittedName>
        <fullName evidence="2 3">DEAD/DEAH box helicase domain-containing protein</fullName>
    </submittedName>
</protein>
<name>A0A084VT99_ANOSI</name>
<organism evidence="2">
    <name type="scientific">Anopheles sinensis</name>
    <name type="common">Mosquito</name>
    <dbReference type="NCBI Taxonomy" id="74873"/>
    <lineage>
        <taxon>Eukaryota</taxon>
        <taxon>Metazoa</taxon>
        <taxon>Ecdysozoa</taxon>
        <taxon>Arthropoda</taxon>
        <taxon>Hexapoda</taxon>
        <taxon>Insecta</taxon>
        <taxon>Pterygota</taxon>
        <taxon>Neoptera</taxon>
        <taxon>Endopterygota</taxon>
        <taxon>Diptera</taxon>
        <taxon>Nematocera</taxon>
        <taxon>Culicoidea</taxon>
        <taxon>Culicidae</taxon>
        <taxon>Anophelinae</taxon>
        <taxon>Anopheles</taxon>
    </lineage>
</organism>
<accession>A0A084VT99</accession>
<reference evidence="3" key="2">
    <citation type="submission" date="2020-05" db="UniProtKB">
        <authorList>
            <consortium name="EnsemblMetazoa"/>
        </authorList>
    </citation>
    <scope>IDENTIFICATION</scope>
</reference>
<keyword evidence="2" id="KW-0547">Nucleotide-binding</keyword>
<feature type="region of interest" description="Disordered" evidence="1">
    <location>
        <begin position="25"/>
        <end position="74"/>
    </location>
</feature>
<dbReference type="EMBL" id="ATLV01016287">
    <property type="status" value="NOT_ANNOTATED_CDS"/>
    <property type="molecule type" value="Genomic_DNA"/>
</dbReference>
<proteinExistence type="predicted"/>
<keyword evidence="2" id="KW-0347">Helicase</keyword>
<evidence type="ECO:0000313" key="3">
    <source>
        <dbReference type="EnsemblMetazoa" id="ASIC008756-PA"/>
    </source>
</evidence>
<keyword evidence="4" id="KW-1185">Reference proteome</keyword>
<evidence type="ECO:0000313" key="2">
    <source>
        <dbReference type="EMBL" id="KFB41193.1"/>
    </source>
</evidence>
<keyword evidence="2" id="KW-0378">Hydrolase</keyword>
<dbReference type="AlphaFoldDB" id="A0A084VT99"/>
<dbReference type="Proteomes" id="UP000030765">
    <property type="component" value="Unassembled WGS sequence"/>
</dbReference>
<sequence>MSINGGECSLAAKCGCIGGLNGGDRRANTKQFPQRAGAEGAQQQKPPKADSECARKSRRKLNLSTDEAPKQIKPKSLGKYEPVISYMLQREKKYNPLISALSFGRRPHTCMQFGFPCY</sequence>
<gene>
    <name evidence="2" type="ORF">ZHAS_00008756</name>
</gene>
<dbReference type="VEuPathDB" id="VectorBase:ASIC008756"/>
<dbReference type="EnsemblMetazoa" id="ASIC008756-RA">
    <property type="protein sequence ID" value="ASIC008756-PA"/>
    <property type="gene ID" value="ASIC008756"/>
</dbReference>
<dbReference type="EMBL" id="KE525074">
    <property type="protein sequence ID" value="KFB41193.1"/>
    <property type="molecule type" value="Genomic_DNA"/>
</dbReference>
<keyword evidence="2" id="KW-0067">ATP-binding</keyword>
<evidence type="ECO:0000313" key="4">
    <source>
        <dbReference type="Proteomes" id="UP000030765"/>
    </source>
</evidence>
<dbReference type="GO" id="GO:0004386">
    <property type="term" value="F:helicase activity"/>
    <property type="evidence" value="ECO:0007669"/>
    <property type="project" value="UniProtKB-KW"/>
</dbReference>